<dbReference type="OrthoDB" id="551896at2759"/>
<keyword evidence="5 6" id="KW-0472">Membrane</keyword>
<dbReference type="AlphaFoldDB" id="A0A6P5GQN4"/>
<keyword evidence="7" id="KW-1185">Reference proteome</keyword>
<reference evidence="8" key="2">
    <citation type="submission" date="2025-08" db="UniProtKB">
        <authorList>
            <consortium name="RefSeq"/>
        </authorList>
    </citation>
    <scope>IDENTIFICATION</scope>
    <source>
        <tissue evidence="8">Leaf</tissue>
    </source>
</reference>
<gene>
    <name evidence="8" type="primary">LOC109725424</name>
</gene>
<feature type="transmembrane region" description="Helical" evidence="6">
    <location>
        <begin position="199"/>
        <end position="218"/>
    </location>
</feature>
<dbReference type="RefSeq" id="XP_020110209.1">
    <property type="nucleotide sequence ID" value="XM_020254620.1"/>
</dbReference>
<keyword evidence="3 6" id="KW-0812">Transmembrane</keyword>
<feature type="transmembrane region" description="Helical" evidence="6">
    <location>
        <begin position="52"/>
        <end position="71"/>
    </location>
</feature>
<dbReference type="Gramene" id="Aco020621.1.mrna1">
    <property type="protein sequence ID" value="Aco020621.1.mrna1.cds1"/>
    <property type="gene ID" value="Aco020621.1.path1"/>
</dbReference>
<protein>
    <submittedName>
        <fullName evidence="8">Uncharacterized protein LOC109725424</fullName>
    </submittedName>
</protein>
<feature type="transmembrane region" description="Helical" evidence="6">
    <location>
        <begin position="12"/>
        <end position="31"/>
    </location>
</feature>
<dbReference type="GeneID" id="109725424"/>
<evidence type="ECO:0000256" key="6">
    <source>
        <dbReference type="SAM" id="Phobius"/>
    </source>
</evidence>
<dbReference type="PANTHER" id="PTHR46285:SF3">
    <property type="entry name" value="PROTEINASE INHIBITOR I4, SERPIN (DUF716)"/>
    <property type="match status" value="1"/>
</dbReference>
<evidence type="ECO:0000313" key="8">
    <source>
        <dbReference type="RefSeq" id="XP_020110209.1"/>
    </source>
</evidence>
<organism evidence="7 8">
    <name type="scientific">Ananas comosus</name>
    <name type="common">Pineapple</name>
    <name type="synonym">Ananas ananas</name>
    <dbReference type="NCBI Taxonomy" id="4615"/>
    <lineage>
        <taxon>Eukaryota</taxon>
        <taxon>Viridiplantae</taxon>
        <taxon>Streptophyta</taxon>
        <taxon>Embryophyta</taxon>
        <taxon>Tracheophyta</taxon>
        <taxon>Spermatophyta</taxon>
        <taxon>Magnoliopsida</taxon>
        <taxon>Liliopsida</taxon>
        <taxon>Poales</taxon>
        <taxon>Bromeliaceae</taxon>
        <taxon>Bromelioideae</taxon>
        <taxon>Ananas</taxon>
    </lineage>
</organism>
<feature type="transmembrane region" description="Helical" evidence="6">
    <location>
        <begin position="91"/>
        <end position="110"/>
    </location>
</feature>
<evidence type="ECO:0000256" key="5">
    <source>
        <dbReference type="ARBA" id="ARBA00023136"/>
    </source>
</evidence>
<evidence type="ECO:0000256" key="2">
    <source>
        <dbReference type="ARBA" id="ARBA00006948"/>
    </source>
</evidence>
<dbReference type="PANTHER" id="PTHR46285">
    <property type="entry name" value="PROTEINASE INHIBITOR I4, SERPIN (DUF716)-RELATED"/>
    <property type="match status" value="1"/>
</dbReference>
<feature type="transmembrane region" description="Helical" evidence="6">
    <location>
        <begin position="256"/>
        <end position="274"/>
    </location>
</feature>
<name>A0A6P5GQN4_ANACO</name>
<comment type="subcellular location">
    <subcellularLocation>
        <location evidence="1">Membrane</location>
        <topology evidence="1">Multi-pass membrane protein</topology>
    </subcellularLocation>
</comment>
<evidence type="ECO:0000256" key="1">
    <source>
        <dbReference type="ARBA" id="ARBA00004141"/>
    </source>
</evidence>
<reference evidence="7" key="1">
    <citation type="journal article" date="2015" name="Nat. Genet.">
        <title>The pineapple genome and the evolution of CAM photosynthesis.</title>
        <authorList>
            <person name="Ming R."/>
            <person name="VanBuren R."/>
            <person name="Wai C.M."/>
            <person name="Tang H."/>
            <person name="Schatz M.C."/>
            <person name="Bowers J.E."/>
            <person name="Lyons E."/>
            <person name="Wang M.L."/>
            <person name="Chen J."/>
            <person name="Biggers E."/>
            <person name="Zhang J."/>
            <person name="Huang L."/>
            <person name="Zhang L."/>
            <person name="Miao W."/>
            <person name="Zhang J."/>
            <person name="Ye Z."/>
            <person name="Miao C."/>
            <person name="Lin Z."/>
            <person name="Wang H."/>
            <person name="Zhou H."/>
            <person name="Yim W.C."/>
            <person name="Priest H.D."/>
            <person name="Zheng C."/>
            <person name="Woodhouse M."/>
            <person name="Edger P.P."/>
            <person name="Guyot R."/>
            <person name="Guo H.B."/>
            <person name="Guo H."/>
            <person name="Zheng G."/>
            <person name="Singh R."/>
            <person name="Sharma A."/>
            <person name="Min X."/>
            <person name="Zheng Y."/>
            <person name="Lee H."/>
            <person name="Gurtowski J."/>
            <person name="Sedlazeck F.J."/>
            <person name="Harkess A."/>
            <person name="McKain M.R."/>
            <person name="Liao Z."/>
            <person name="Fang J."/>
            <person name="Liu J."/>
            <person name="Zhang X."/>
            <person name="Zhang Q."/>
            <person name="Hu W."/>
            <person name="Qin Y."/>
            <person name="Wang K."/>
            <person name="Chen L.Y."/>
            <person name="Shirley N."/>
            <person name="Lin Y.R."/>
            <person name="Liu L.Y."/>
            <person name="Hernandez A.G."/>
            <person name="Wright C.L."/>
            <person name="Bulone V."/>
            <person name="Tuskan G.A."/>
            <person name="Heath K."/>
            <person name="Zee F."/>
            <person name="Moore P.H."/>
            <person name="Sunkar R."/>
            <person name="Leebens-Mack J.H."/>
            <person name="Mockler T."/>
            <person name="Bennetzen J.L."/>
            <person name="Freeling M."/>
            <person name="Sankoff D."/>
            <person name="Paterson A.H."/>
            <person name="Zhu X."/>
            <person name="Yang X."/>
            <person name="Smith J.A."/>
            <person name="Cushman J.C."/>
            <person name="Paull R.E."/>
            <person name="Yu Q."/>
        </authorList>
    </citation>
    <scope>NUCLEOTIDE SEQUENCE [LARGE SCALE GENOMIC DNA]</scope>
    <source>
        <strain evidence="7">cv. F153</strain>
    </source>
</reference>
<evidence type="ECO:0000256" key="4">
    <source>
        <dbReference type="ARBA" id="ARBA00022989"/>
    </source>
</evidence>
<feature type="transmembrane region" description="Helical" evidence="6">
    <location>
        <begin position="136"/>
        <end position="155"/>
    </location>
</feature>
<proteinExistence type="inferred from homology"/>
<comment type="similarity">
    <text evidence="2">Belongs to the TMEM45 family.</text>
</comment>
<sequence>MGTLVGHVAPGVGFLVIGLWHLFNHIRLYAVRPGSYRARPWFPAPLARYLEPALIIAGSLASIAMELFIGPEAHQPFDSDGSIPSNHLHNFEHASISLSLLLYAAFAIHLDRDRNRRRSSTTTTTHGAARSLARDALTLLLAAAALAQELLIFHLHSADHMGVEGQYHWLLQCVVAVSLATTLLGIAHPASFAVAFVRSVSLVLQGVWFVAMGVMLWTPSLIPKGCFLNYEEGHHVVRCRDPDALGRAKSLVNLQFSWYVSATAVFAVAAFLFITKLYPEEPDYVPLVKAADEDDDDLEAQKLAESQSFARMRDGMKPIELER</sequence>
<evidence type="ECO:0000313" key="7">
    <source>
        <dbReference type="Proteomes" id="UP000515123"/>
    </source>
</evidence>
<feature type="transmembrane region" description="Helical" evidence="6">
    <location>
        <begin position="167"/>
        <end position="187"/>
    </location>
</feature>
<dbReference type="GO" id="GO:0016020">
    <property type="term" value="C:membrane"/>
    <property type="evidence" value="ECO:0007669"/>
    <property type="project" value="UniProtKB-SubCell"/>
</dbReference>
<dbReference type="Pfam" id="PF04819">
    <property type="entry name" value="DUF716"/>
    <property type="match status" value="1"/>
</dbReference>
<dbReference type="Proteomes" id="UP000515123">
    <property type="component" value="Linkage group 2"/>
</dbReference>
<keyword evidence="4 6" id="KW-1133">Transmembrane helix</keyword>
<dbReference type="InterPro" id="IPR006904">
    <property type="entry name" value="DUF716"/>
</dbReference>
<accession>A0A6P5GQN4</accession>
<evidence type="ECO:0000256" key="3">
    <source>
        <dbReference type="ARBA" id="ARBA00022692"/>
    </source>
</evidence>